<dbReference type="PROSITE" id="PS51352">
    <property type="entry name" value="THIOREDOXIN_2"/>
    <property type="match status" value="1"/>
</dbReference>
<dbReference type="OrthoDB" id="9790390at2"/>
<evidence type="ECO:0000259" key="1">
    <source>
        <dbReference type="PROSITE" id="PS51352"/>
    </source>
</evidence>
<gene>
    <name evidence="2" type="ORF">DFR39_101652</name>
</gene>
<accession>A0A4R6NC23</accession>
<reference evidence="2 3" key="1">
    <citation type="submission" date="2019-03" db="EMBL/GenBank/DDBJ databases">
        <title>Genomic Encyclopedia of Type Strains, Phase IV (KMG-IV): sequencing the most valuable type-strain genomes for metagenomic binning, comparative biology and taxonomic classification.</title>
        <authorList>
            <person name="Goeker M."/>
        </authorList>
    </citation>
    <scope>NUCLEOTIDE SEQUENCE [LARGE SCALE GENOMIC DNA]</scope>
    <source>
        <strain evidence="2 3">DSM 25082</strain>
    </source>
</reference>
<dbReference type="PANTHER" id="PTHR45663">
    <property type="entry name" value="GEO12009P1"/>
    <property type="match status" value="1"/>
</dbReference>
<evidence type="ECO:0000313" key="2">
    <source>
        <dbReference type="EMBL" id="TDP13178.1"/>
    </source>
</evidence>
<organism evidence="2 3">
    <name type="scientific">Roseateles asaccharophilus</name>
    <dbReference type="NCBI Taxonomy" id="582607"/>
    <lineage>
        <taxon>Bacteria</taxon>
        <taxon>Pseudomonadati</taxon>
        <taxon>Pseudomonadota</taxon>
        <taxon>Betaproteobacteria</taxon>
        <taxon>Burkholderiales</taxon>
        <taxon>Sphaerotilaceae</taxon>
        <taxon>Roseateles</taxon>
    </lineage>
</organism>
<proteinExistence type="predicted"/>
<dbReference type="Pfam" id="PF00085">
    <property type="entry name" value="Thioredoxin"/>
    <property type="match status" value="1"/>
</dbReference>
<comment type="caution">
    <text evidence="2">The sequence shown here is derived from an EMBL/GenBank/DDBJ whole genome shotgun (WGS) entry which is preliminary data.</text>
</comment>
<protein>
    <submittedName>
        <fullName evidence="2">Thioredoxin</fullName>
    </submittedName>
</protein>
<dbReference type="SUPFAM" id="SSF52833">
    <property type="entry name" value="Thioredoxin-like"/>
    <property type="match status" value="1"/>
</dbReference>
<dbReference type="GO" id="GO:0015035">
    <property type="term" value="F:protein-disulfide reductase activity"/>
    <property type="evidence" value="ECO:0007669"/>
    <property type="project" value="TreeGrafter"/>
</dbReference>
<name>A0A4R6NC23_9BURK</name>
<dbReference type="Gene3D" id="3.40.30.10">
    <property type="entry name" value="Glutaredoxin"/>
    <property type="match status" value="1"/>
</dbReference>
<sequence length="137" mass="14969">MRLTCPHCQTRNVVPEAAAGLDPSCEHCGKTLLSGEVVELCETNFDAVVAGSDLPILVDFWAPWSGPARMMTPQLKQAARQLKGRALLVRINSDTSPHLARRYAIASIPTLTQLRGGQEVQRINGPLQAPEILAWMQ</sequence>
<dbReference type="RefSeq" id="WP_133602080.1">
    <property type="nucleotide sequence ID" value="NZ_JAUFPJ010000001.1"/>
</dbReference>
<dbReference type="Gene3D" id="2.30.30.380">
    <property type="entry name" value="Zn-finger domain of Sec23/24"/>
    <property type="match status" value="1"/>
</dbReference>
<dbReference type="CDD" id="cd02947">
    <property type="entry name" value="TRX_family"/>
    <property type="match status" value="1"/>
</dbReference>
<feature type="domain" description="Thioredoxin" evidence="1">
    <location>
        <begin position="8"/>
        <end position="137"/>
    </location>
</feature>
<dbReference type="GO" id="GO:0005737">
    <property type="term" value="C:cytoplasm"/>
    <property type="evidence" value="ECO:0007669"/>
    <property type="project" value="TreeGrafter"/>
</dbReference>
<dbReference type="Proteomes" id="UP000295357">
    <property type="component" value="Unassembled WGS sequence"/>
</dbReference>
<dbReference type="InterPro" id="IPR036249">
    <property type="entry name" value="Thioredoxin-like_sf"/>
</dbReference>
<dbReference type="PANTHER" id="PTHR45663:SF11">
    <property type="entry name" value="GEO12009P1"/>
    <property type="match status" value="1"/>
</dbReference>
<dbReference type="EMBL" id="SNXE01000001">
    <property type="protein sequence ID" value="TDP13178.1"/>
    <property type="molecule type" value="Genomic_DNA"/>
</dbReference>
<evidence type="ECO:0000313" key="3">
    <source>
        <dbReference type="Proteomes" id="UP000295357"/>
    </source>
</evidence>
<dbReference type="AlphaFoldDB" id="A0A4R6NC23"/>
<keyword evidence="3" id="KW-1185">Reference proteome</keyword>
<dbReference type="InterPro" id="IPR013766">
    <property type="entry name" value="Thioredoxin_domain"/>
</dbReference>